<feature type="region of interest" description="Disordered" evidence="2">
    <location>
        <begin position="1"/>
        <end position="27"/>
    </location>
</feature>
<proteinExistence type="predicted"/>
<reference evidence="3 4" key="1">
    <citation type="submission" date="2019-04" db="EMBL/GenBank/DDBJ databases">
        <title>Comparative genomics and transcriptomics to analyze fruiting body development in filamentous ascomycetes.</title>
        <authorList>
            <consortium name="DOE Joint Genome Institute"/>
            <person name="Lutkenhaus R."/>
            <person name="Traeger S."/>
            <person name="Breuer J."/>
            <person name="Kuo A."/>
            <person name="Lipzen A."/>
            <person name="Pangilinan J."/>
            <person name="Dilworth D."/>
            <person name="Sandor L."/>
            <person name="Poggeler S."/>
            <person name="Barry K."/>
            <person name="Grigoriev I.V."/>
            <person name="Nowrousian M."/>
        </authorList>
    </citation>
    <scope>NUCLEOTIDE SEQUENCE [LARGE SCALE GENOMIC DNA]</scope>
    <source>
        <strain evidence="3 4">CBS 389.68</strain>
    </source>
</reference>
<name>A0A4S2ML49_9PEZI</name>
<accession>A0A4S2ML49</accession>
<dbReference type="InParanoid" id="A0A4S2ML49"/>
<feature type="coiled-coil region" evidence="1">
    <location>
        <begin position="184"/>
        <end position="244"/>
    </location>
</feature>
<keyword evidence="4" id="KW-1185">Reference proteome</keyword>
<sequence length="384" mass="41972">MFSAFPFHDSERGTQTEPTATYESTSVETGHGAVGNIAGPHVAPVIHYVMDPDRAQIIENCKILFPASSPSIVTRCYDSTIQALVINSNRSHFLPVDSAGVEASGLLLAHTTKKSAGANVIRGLLQKSQALLNTRLREHSSRSLAAEEEVSRILNSEAWARFPESVKSKAGGIILRRLWDEMVKAEKAKEKKEIEECLRAFEEERGNVRERMELERERTQQVEREQMILRQRRLEDELRRCQRDYVQRLGDRGRARDIASLLGEDPPVSPTSSCLDRRNAVNGHHHDHKAESPTSHGSSANGHVNGHGNGSGGGGTSTELGLLSPRSYPPSEPISRSGSPRPPTAGGFAGELQLMRLGNGSYSGSSNGMQTPPYTGPRGVALRD</sequence>
<evidence type="ECO:0000256" key="1">
    <source>
        <dbReference type="SAM" id="Coils"/>
    </source>
</evidence>
<dbReference type="AlphaFoldDB" id="A0A4S2ML49"/>
<gene>
    <name evidence="3" type="ORF">EX30DRAFT_398395</name>
</gene>
<feature type="region of interest" description="Disordered" evidence="2">
    <location>
        <begin position="261"/>
        <end position="384"/>
    </location>
</feature>
<dbReference type="OrthoDB" id="5440994at2759"/>
<feature type="compositionally biased region" description="Low complexity" evidence="2">
    <location>
        <begin position="295"/>
        <end position="304"/>
    </location>
</feature>
<dbReference type="EMBL" id="ML220150">
    <property type="protein sequence ID" value="TGZ77702.1"/>
    <property type="molecule type" value="Genomic_DNA"/>
</dbReference>
<feature type="compositionally biased region" description="Low complexity" evidence="2">
    <location>
        <begin position="358"/>
        <end position="368"/>
    </location>
</feature>
<evidence type="ECO:0000256" key="2">
    <source>
        <dbReference type="SAM" id="MobiDB-lite"/>
    </source>
</evidence>
<keyword evidence="1" id="KW-0175">Coiled coil</keyword>
<dbReference type="Proteomes" id="UP000298138">
    <property type="component" value="Unassembled WGS sequence"/>
</dbReference>
<protein>
    <submittedName>
        <fullName evidence="3">Uncharacterized protein</fullName>
    </submittedName>
</protein>
<evidence type="ECO:0000313" key="3">
    <source>
        <dbReference type="EMBL" id="TGZ77702.1"/>
    </source>
</evidence>
<organism evidence="3 4">
    <name type="scientific">Ascodesmis nigricans</name>
    <dbReference type="NCBI Taxonomy" id="341454"/>
    <lineage>
        <taxon>Eukaryota</taxon>
        <taxon>Fungi</taxon>
        <taxon>Dikarya</taxon>
        <taxon>Ascomycota</taxon>
        <taxon>Pezizomycotina</taxon>
        <taxon>Pezizomycetes</taxon>
        <taxon>Pezizales</taxon>
        <taxon>Ascodesmidaceae</taxon>
        <taxon>Ascodesmis</taxon>
    </lineage>
</organism>
<evidence type="ECO:0000313" key="4">
    <source>
        <dbReference type="Proteomes" id="UP000298138"/>
    </source>
</evidence>
<feature type="compositionally biased region" description="Gly residues" evidence="2">
    <location>
        <begin position="305"/>
        <end position="316"/>
    </location>
</feature>
<feature type="compositionally biased region" description="Polar residues" evidence="2">
    <location>
        <begin position="15"/>
        <end position="27"/>
    </location>
</feature>